<feature type="domain" description="Pentraxin (PTX)" evidence="4">
    <location>
        <begin position="11"/>
        <end position="183"/>
    </location>
</feature>
<reference evidence="5" key="1">
    <citation type="submission" date="2025-08" db="UniProtKB">
        <authorList>
            <consortium name="Ensembl"/>
        </authorList>
    </citation>
    <scope>IDENTIFICATION</scope>
</reference>
<keyword evidence="6" id="KW-1185">Reference proteome</keyword>
<evidence type="ECO:0000256" key="1">
    <source>
        <dbReference type="ARBA" id="ARBA00022723"/>
    </source>
</evidence>
<dbReference type="PANTHER" id="PTHR45869">
    <property type="entry name" value="C-REACTIVE PROTEIN-RELATED"/>
    <property type="match status" value="1"/>
</dbReference>
<dbReference type="AlphaFoldDB" id="A0A674B6M5"/>
<evidence type="ECO:0000259" key="4">
    <source>
        <dbReference type="SMART" id="SM00159"/>
    </source>
</evidence>
<dbReference type="InterPro" id="IPR051005">
    <property type="entry name" value="Pentraxin_domain"/>
</dbReference>
<evidence type="ECO:0000256" key="2">
    <source>
        <dbReference type="ARBA" id="ARBA00022837"/>
    </source>
</evidence>
<feature type="signal peptide" evidence="3">
    <location>
        <begin position="1"/>
        <end position="27"/>
    </location>
</feature>
<dbReference type="SMART" id="SM00159">
    <property type="entry name" value="PTX"/>
    <property type="match status" value="1"/>
</dbReference>
<dbReference type="InterPro" id="IPR001759">
    <property type="entry name" value="PTX_dom"/>
</dbReference>
<dbReference type="SUPFAM" id="SSF49899">
    <property type="entry name" value="Concanavalin A-like lectins/glucanases"/>
    <property type="match status" value="1"/>
</dbReference>
<evidence type="ECO:0000313" key="5">
    <source>
        <dbReference type="Ensembl" id="ENSSTUP00000066647.1"/>
    </source>
</evidence>
<keyword evidence="2" id="KW-0106">Calcium</keyword>
<feature type="chain" id="PRO_5025414436" description="Pentraxin (PTX) domain-containing protein" evidence="3">
    <location>
        <begin position="28"/>
        <end position="186"/>
    </location>
</feature>
<name>A0A674B6M5_SALTR</name>
<dbReference type="Gene3D" id="2.60.120.200">
    <property type="match status" value="1"/>
</dbReference>
<dbReference type="InterPro" id="IPR013320">
    <property type="entry name" value="ConA-like_dom_sf"/>
</dbReference>
<dbReference type="Proteomes" id="UP000472277">
    <property type="component" value="Chromosome 4"/>
</dbReference>
<reference evidence="5" key="2">
    <citation type="submission" date="2025-09" db="UniProtKB">
        <authorList>
            <consortium name="Ensembl"/>
        </authorList>
    </citation>
    <scope>IDENTIFICATION</scope>
</reference>
<organism evidence="5 6">
    <name type="scientific">Salmo trutta</name>
    <name type="common">Brown trout</name>
    <dbReference type="NCBI Taxonomy" id="8032"/>
    <lineage>
        <taxon>Eukaryota</taxon>
        <taxon>Metazoa</taxon>
        <taxon>Chordata</taxon>
        <taxon>Craniata</taxon>
        <taxon>Vertebrata</taxon>
        <taxon>Euteleostomi</taxon>
        <taxon>Actinopterygii</taxon>
        <taxon>Neopterygii</taxon>
        <taxon>Teleostei</taxon>
        <taxon>Protacanthopterygii</taxon>
        <taxon>Salmoniformes</taxon>
        <taxon>Salmonidae</taxon>
        <taxon>Salmoninae</taxon>
        <taxon>Salmo</taxon>
    </lineage>
</organism>
<dbReference type="Pfam" id="PF00354">
    <property type="entry name" value="Pentaxin"/>
    <property type="match status" value="1"/>
</dbReference>
<keyword evidence="3" id="KW-0732">Signal</keyword>
<dbReference type="GO" id="GO:0046872">
    <property type="term" value="F:metal ion binding"/>
    <property type="evidence" value="ECO:0007669"/>
    <property type="project" value="UniProtKB-KW"/>
</dbReference>
<evidence type="ECO:0000256" key="3">
    <source>
        <dbReference type="SAM" id="SignalP"/>
    </source>
</evidence>
<sequence>ISDIVLLLSFSTILSLFAPCIPRSCRGLSMEAFTLCMRLATELATGSREIILFAYCTEYYDKLNVWRKADGTYGLCMSVDGTHLCLTRESMSGMVMFYIDGKSSIRKVYKLERSTSCRYSHPGTGPRLLKEVDTKQSFVGGIIDVNMCDYVHSNVMMEALCAGKRVPKQNIFDREIKEQREHQGDH</sequence>
<proteinExistence type="predicted"/>
<dbReference type="InParanoid" id="A0A674B6M5"/>
<dbReference type="GeneTree" id="ENSGT00940000178560"/>
<dbReference type="OMA" id="FAYCTEY"/>
<dbReference type="PANTHER" id="PTHR45869:SF2">
    <property type="entry name" value="C-REACTIVE PROTEIN-RELATED"/>
    <property type="match status" value="1"/>
</dbReference>
<keyword evidence="1" id="KW-0479">Metal-binding</keyword>
<protein>
    <recommendedName>
        <fullName evidence="4">Pentraxin (PTX) domain-containing protein</fullName>
    </recommendedName>
</protein>
<dbReference type="Ensembl" id="ENSSTUT00000070667.1">
    <property type="protein sequence ID" value="ENSSTUP00000066647.1"/>
    <property type="gene ID" value="ENSSTUG00000029153.1"/>
</dbReference>
<accession>A0A674B6M5</accession>
<evidence type="ECO:0000313" key="6">
    <source>
        <dbReference type="Proteomes" id="UP000472277"/>
    </source>
</evidence>